<name>A0A7S1IVP7_9EUGL</name>
<feature type="region of interest" description="Disordered" evidence="1">
    <location>
        <begin position="65"/>
        <end position="96"/>
    </location>
</feature>
<dbReference type="AlphaFoldDB" id="A0A7S1IVP7"/>
<gene>
    <name evidence="2" type="ORF">EGYM00392_LOCUS35719</name>
</gene>
<dbReference type="EMBL" id="HBGA01095691">
    <property type="protein sequence ID" value="CAD9024594.1"/>
    <property type="molecule type" value="Transcribed_RNA"/>
</dbReference>
<proteinExistence type="predicted"/>
<organism evidence="2">
    <name type="scientific">Eutreptiella gymnastica</name>
    <dbReference type="NCBI Taxonomy" id="73025"/>
    <lineage>
        <taxon>Eukaryota</taxon>
        <taxon>Discoba</taxon>
        <taxon>Euglenozoa</taxon>
        <taxon>Euglenida</taxon>
        <taxon>Spirocuta</taxon>
        <taxon>Euglenophyceae</taxon>
        <taxon>Eutreptiales</taxon>
        <taxon>Eutreptiaceae</taxon>
        <taxon>Eutreptiella</taxon>
    </lineage>
</organism>
<accession>A0A7S1IVP7</accession>
<evidence type="ECO:0000313" key="2">
    <source>
        <dbReference type="EMBL" id="CAD9024594.1"/>
    </source>
</evidence>
<sequence length="261" mass="28526">MVKCKLSLDFTLFCTYSRSKHPQTHKQDCLSTTLIRKNRVPWSQGPFAGSAAHAVRHHVPSTQGTTLSFAWSPQPPSHRTLPREARPTGSPGSTDTFDLQGCWTTEKLAFSMSAGTTSVRANTYPEKHPSCSSHRTGGNILLKKSGGNLQLCIPFLVVVGKSVWGGYGDMGGGWKLNPPARSKMTKRNLAKLMCVVSACMFCALPQIGVSLKNKNYEAKLNFVFAAKVKRHALQLALAGHALYNMQHQEKEAVGTFALTHT</sequence>
<reference evidence="2" key="1">
    <citation type="submission" date="2021-01" db="EMBL/GenBank/DDBJ databases">
        <authorList>
            <person name="Corre E."/>
            <person name="Pelletier E."/>
            <person name="Niang G."/>
            <person name="Scheremetjew M."/>
            <person name="Finn R."/>
            <person name="Kale V."/>
            <person name="Holt S."/>
            <person name="Cochrane G."/>
            <person name="Meng A."/>
            <person name="Brown T."/>
            <person name="Cohen L."/>
        </authorList>
    </citation>
    <scope>NUCLEOTIDE SEQUENCE</scope>
    <source>
        <strain evidence="2">NIES-381</strain>
    </source>
</reference>
<protein>
    <submittedName>
        <fullName evidence="2">Uncharacterized protein</fullName>
    </submittedName>
</protein>
<evidence type="ECO:0000256" key="1">
    <source>
        <dbReference type="SAM" id="MobiDB-lite"/>
    </source>
</evidence>